<evidence type="ECO:0000256" key="11">
    <source>
        <dbReference type="ARBA" id="ARBA00023137"/>
    </source>
</evidence>
<dbReference type="InterPro" id="IPR001245">
    <property type="entry name" value="Ser-Thr/Tyr_kinase_cat_dom"/>
</dbReference>
<dbReference type="GO" id="GO:0010976">
    <property type="term" value="P:positive regulation of neuron projection development"/>
    <property type="evidence" value="ECO:0007669"/>
    <property type="project" value="TreeGrafter"/>
</dbReference>
<evidence type="ECO:0000259" key="15">
    <source>
        <dbReference type="PROSITE" id="PS50011"/>
    </source>
</evidence>
<name>A0A430QLN7_SCHBO</name>
<dbReference type="GO" id="GO:0007409">
    <property type="term" value="P:axonogenesis"/>
    <property type="evidence" value="ECO:0007669"/>
    <property type="project" value="TreeGrafter"/>
</dbReference>
<evidence type="ECO:0000256" key="8">
    <source>
        <dbReference type="ARBA" id="ARBA00022840"/>
    </source>
</evidence>
<dbReference type="EMBL" id="QMKO01001565">
    <property type="protein sequence ID" value="RTG88610.1"/>
    <property type="molecule type" value="Genomic_DNA"/>
</dbReference>
<dbReference type="InterPro" id="IPR050122">
    <property type="entry name" value="RTK"/>
</dbReference>
<dbReference type="GO" id="GO:0051897">
    <property type="term" value="P:positive regulation of phosphatidylinositol 3-kinase/protein kinase B signal transduction"/>
    <property type="evidence" value="ECO:0007669"/>
    <property type="project" value="TreeGrafter"/>
</dbReference>
<keyword evidence="10 14" id="KW-0472">Membrane</keyword>
<keyword evidence="11" id="KW-0829">Tyrosine-protein kinase</keyword>
<keyword evidence="3" id="KW-0808">Transferase</keyword>
<keyword evidence="8" id="KW-0067">ATP-binding</keyword>
<sequence length="657" mass="74928">MLSMESLSLIICILIFICLCLFLFILHQRTTNSKQPYSYTENLRHTYFNSSIMKCITLCNRLCYSIKTTHQHDFEANHINNNIDHTCNVNKLINPVNVHISSSTILDPDQQTNSLTYEPNKCIENYKILHNPIYYNNNINVNGKYSQSSMTIDHDPIKNLLFKSNSNLNSKNYFIHKTSDSSLSCSYLNDITNPFDITDNNSSNLNSLLDKISQHKIHFNNNNSRRLECKNSRTKIECVQQQEMAFLNSESPWVKANNTTHCSSSITGQSNQSSNECVQQQEMAFLNSESPWVKANNTTHCSSSITGQSNQSSCSSNEDEILLSICPKARDPTNILADIHVPLNKIIFNNVVLQGNDIFVLHMEQLCAYYYQAFINYKEYCLFFIIIIIYLFPLFDYIVMSNNNQTEKATAEQVRLFKSDACKFVGAKHSHISSIIAASSTSVCVSSLSNQQIINQPILIYSNAKYGNLKLFLQRRSNGNMRPNMILTAAQLINMALQILSAADYLHSINVIHEDIATRNCLLKCRTRVALSDSALSRDLFPEDYHCLGDNTNRPVKWLALEALIERKYTMATDVWSVGITLWELITRGQQPYASIDAFEMTAVLRTGYRLKKPHNCPDDLWKIIFACWKTNPSARPTIRQLIAKLKAFKVAVTNYI</sequence>
<evidence type="ECO:0000256" key="6">
    <source>
        <dbReference type="ARBA" id="ARBA00022741"/>
    </source>
</evidence>
<dbReference type="GO" id="GO:0007169">
    <property type="term" value="P:cell surface receptor protein tyrosine kinase signaling pathway"/>
    <property type="evidence" value="ECO:0007669"/>
    <property type="project" value="TreeGrafter"/>
</dbReference>
<keyword evidence="9 14" id="KW-1133">Transmembrane helix</keyword>
<dbReference type="InterPro" id="IPR008266">
    <property type="entry name" value="Tyr_kinase_AS"/>
</dbReference>
<feature type="transmembrane region" description="Helical" evidence="14">
    <location>
        <begin position="6"/>
        <end position="26"/>
    </location>
</feature>
<evidence type="ECO:0000256" key="2">
    <source>
        <dbReference type="ARBA" id="ARBA00004308"/>
    </source>
</evidence>
<evidence type="ECO:0000256" key="1">
    <source>
        <dbReference type="ARBA" id="ARBA00004167"/>
    </source>
</evidence>
<dbReference type="InterPro" id="IPR011009">
    <property type="entry name" value="Kinase-like_dom_sf"/>
</dbReference>
<dbReference type="AlphaFoldDB" id="A0A430QLN7"/>
<dbReference type="PRINTS" id="PR00109">
    <property type="entry name" value="TYRKINASE"/>
</dbReference>
<dbReference type="PANTHER" id="PTHR24416:SF349">
    <property type="entry name" value="TYROSINE-PROTEIN KINASE RYK"/>
    <property type="match status" value="1"/>
</dbReference>
<evidence type="ECO:0000256" key="4">
    <source>
        <dbReference type="ARBA" id="ARBA00022692"/>
    </source>
</evidence>
<evidence type="ECO:0000256" key="7">
    <source>
        <dbReference type="ARBA" id="ARBA00022777"/>
    </source>
</evidence>
<gene>
    <name evidence="16" type="ORF">DC041_0008416</name>
</gene>
<dbReference type="GO" id="GO:0043235">
    <property type="term" value="C:receptor complex"/>
    <property type="evidence" value="ECO:0007669"/>
    <property type="project" value="TreeGrafter"/>
</dbReference>
<dbReference type="InterPro" id="IPR000719">
    <property type="entry name" value="Prot_kinase_dom"/>
</dbReference>
<dbReference type="PROSITE" id="PS50011">
    <property type="entry name" value="PROTEIN_KINASE_DOM"/>
    <property type="match status" value="1"/>
</dbReference>
<dbReference type="PANTHER" id="PTHR24416">
    <property type="entry name" value="TYROSINE-PROTEIN KINASE RECEPTOR"/>
    <property type="match status" value="1"/>
</dbReference>
<evidence type="ECO:0000256" key="3">
    <source>
        <dbReference type="ARBA" id="ARBA00022679"/>
    </source>
</evidence>
<keyword evidence="4 14" id="KW-0812">Transmembrane</keyword>
<feature type="domain" description="Protein kinase" evidence="15">
    <location>
        <begin position="346"/>
        <end position="649"/>
    </location>
</feature>
<proteinExistence type="predicted"/>
<dbReference type="GO" id="GO:0050793">
    <property type="term" value="P:regulation of developmental process"/>
    <property type="evidence" value="ECO:0007669"/>
    <property type="project" value="UniProtKB-ARBA"/>
</dbReference>
<dbReference type="GO" id="GO:0005524">
    <property type="term" value="F:ATP binding"/>
    <property type="evidence" value="ECO:0007669"/>
    <property type="project" value="UniProtKB-KW"/>
</dbReference>
<dbReference type="GO" id="GO:0005886">
    <property type="term" value="C:plasma membrane"/>
    <property type="evidence" value="ECO:0007669"/>
    <property type="project" value="TreeGrafter"/>
</dbReference>
<evidence type="ECO:0000256" key="13">
    <source>
        <dbReference type="ARBA" id="ARBA00023180"/>
    </source>
</evidence>
<keyword evidence="5" id="KW-0732">Signal</keyword>
<evidence type="ECO:0000256" key="9">
    <source>
        <dbReference type="ARBA" id="ARBA00022989"/>
    </source>
</evidence>
<evidence type="ECO:0000256" key="12">
    <source>
        <dbReference type="ARBA" id="ARBA00023170"/>
    </source>
</evidence>
<dbReference type="FunFam" id="1.10.510.10:FF:001512">
    <property type="entry name" value="Receptor tyrosine-protein kinase erbB-2"/>
    <property type="match status" value="1"/>
</dbReference>
<keyword evidence="13" id="KW-0325">Glycoprotein</keyword>
<keyword evidence="12 16" id="KW-0675">Receptor</keyword>
<comment type="subcellular location">
    <subcellularLocation>
        <location evidence="2">Endomembrane system</location>
    </subcellularLocation>
    <subcellularLocation>
        <location evidence="1">Membrane</location>
        <topology evidence="1">Single-pass membrane protein</topology>
    </subcellularLocation>
</comment>
<protein>
    <submittedName>
        <fullName evidence="16">RYK receptor-like tyrosine kinase</fullName>
    </submittedName>
</protein>
<dbReference type="Pfam" id="PF07714">
    <property type="entry name" value="PK_Tyr_Ser-Thr"/>
    <property type="match status" value="1"/>
</dbReference>
<keyword evidence="7 16" id="KW-0418">Kinase</keyword>
<dbReference type="GO" id="GO:0012505">
    <property type="term" value="C:endomembrane system"/>
    <property type="evidence" value="ECO:0007669"/>
    <property type="project" value="UniProtKB-SubCell"/>
</dbReference>
<evidence type="ECO:0000313" key="17">
    <source>
        <dbReference type="Proteomes" id="UP000290809"/>
    </source>
</evidence>
<comment type="caution">
    <text evidence="16">The sequence shown here is derived from an EMBL/GenBank/DDBJ whole genome shotgun (WGS) entry which is preliminary data.</text>
</comment>
<dbReference type="SUPFAM" id="SSF56112">
    <property type="entry name" value="Protein kinase-like (PK-like)"/>
    <property type="match status" value="1"/>
</dbReference>
<evidence type="ECO:0000256" key="14">
    <source>
        <dbReference type="SAM" id="Phobius"/>
    </source>
</evidence>
<keyword evidence="17" id="KW-1185">Reference proteome</keyword>
<dbReference type="PROSITE" id="PS00109">
    <property type="entry name" value="PROTEIN_KINASE_TYR"/>
    <property type="match status" value="1"/>
</dbReference>
<reference evidence="16 17" key="1">
    <citation type="journal article" date="2019" name="PLoS Pathog.">
        <title>Genome sequence of the bovine parasite Schistosoma bovis Tanzania.</title>
        <authorList>
            <person name="Oey H."/>
            <person name="Zakrzewski M."/>
            <person name="Gobert G."/>
            <person name="Gravermann K."/>
            <person name="Stoye J."/>
            <person name="Jones M."/>
            <person name="Mcmanus D."/>
            <person name="Krause L."/>
        </authorList>
    </citation>
    <scope>NUCLEOTIDE SEQUENCE [LARGE SCALE GENOMIC DNA]</scope>
    <source>
        <strain evidence="16 17">TAN1997</strain>
    </source>
</reference>
<feature type="transmembrane region" description="Helical" evidence="14">
    <location>
        <begin position="380"/>
        <end position="400"/>
    </location>
</feature>
<dbReference type="Gene3D" id="1.10.510.10">
    <property type="entry name" value="Transferase(Phosphotransferase) domain 1"/>
    <property type="match status" value="1"/>
</dbReference>
<evidence type="ECO:0000313" key="16">
    <source>
        <dbReference type="EMBL" id="RTG88610.1"/>
    </source>
</evidence>
<keyword evidence="6" id="KW-0547">Nucleotide-binding</keyword>
<dbReference type="STRING" id="6184.A0A430QLN7"/>
<accession>A0A430QLN7</accession>
<evidence type="ECO:0000256" key="5">
    <source>
        <dbReference type="ARBA" id="ARBA00022729"/>
    </source>
</evidence>
<evidence type="ECO:0000256" key="10">
    <source>
        <dbReference type="ARBA" id="ARBA00023136"/>
    </source>
</evidence>
<dbReference type="GO" id="GO:0004713">
    <property type="term" value="F:protein tyrosine kinase activity"/>
    <property type="evidence" value="ECO:0007669"/>
    <property type="project" value="UniProtKB-KW"/>
</dbReference>
<dbReference type="Proteomes" id="UP000290809">
    <property type="component" value="Unassembled WGS sequence"/>
</dbReference>
<organism evidence="16 17">
    <name type="scientific">Schistosoma bovis</name>
    <name type="common">Blood fluke</name>
    <dbReference type="NCBI Taxonomy" id="6184"/>
    <lineage>
        <taxon>Eukaryota</taxon>
        <taxon>Metazoa</taxon>
        <taxon>Spiralia</taxon>
        <taxon>Lophotrochozoa</taxon>
        <taxon>Platyhelminthes</taxon>
        <taxon>Trematoda</taxon>
        <taxon>Digenea</taxon>
        <taxon>Strigeidida</taxon>
        <taxon>Schistosomatoidea</taxon>
        <taxon>Schistosomatidae</taxon>
        <taxon>Schistosoma</taxon>
    </lineage>
</organism>